<comment type="caution">
    <text evidence="1">The sequence shown here is derived from an EMBL/GenBank/DDBJ whole genome shotgun (WGS) entry which is preliminary data.</text>
</comment>
<accession>A0A1X1XG73</accession>
<organism evidence="1 2">
    <name type="scientific">Mycobacterium kyorinense</name>
    <dbReference type="NCBI Taxonomy" id="487514"/>
    <lineage>
        <taxon>Bacteria</taxon>
        <taxon>Bacillati</taxon>
        <taxon>Actinomycetota</taxon>
        <taxon>Actinomycetes</taxon>
        <taxon>Mycobacteriales</taxon>
        <taxon>Mycobacteriaceae</taxon>
        <taxon>Mycobacterium</taxon>
    </lineage>
</organism>
<proteinExistence type="predicted"/>
<sequence>MPNQQIFVSVCNTIRHVADELFDLDQLDEEDPFEIDAQAAHLFKHPRLGIEDIREVWASDPIFYPARPPAHWLMVAEVDGTVLMVPLAPARDGNPRRCRPIGCYRASKHLADRYRRDR</sequence>
<keyword evidence="2" id="KW-1185">Reference proteome</keyword>
<dbReference type="AlphaFoldDB" id="A0A1X1XG73"/>
<reference evidence="1 2" key="1">
    <citation type="submission" date="2016-01" db="EMBL/GenBank/DDBJ databases">
        <title>The new phylogeny of the genus Mycobacterium.</title>
        <authorList>
            <person name="Tarcisio F."/>
            <person name="Conor M."/>
            <person name="Antonella G."/>
            <person name="Elisabetta G."/>
            <person name="Giulia F.S."/>
            <person name="Sara T."/>
            <person name="Anna F."/>
            <person name="Clotilde B."/>
            <person name="Roberto B."/>
            <person name="Veronica D.S."/>
            <person name="Fabio R."/>
            <person name="Monica P."/>
            <person name="Olivier J."/>
            <person name="Enrico T."/>
            <person name="Nicola S."/>
        </authorList>
    </citation>
    <scope>NUCLEOTIDE SEQUENCE [LARGE SCALE GENOMIC DNA]</scope>
    <source>
        <strain evidence="1 2">DSM 45166</strain>
    </source>
</reference>
<dbReference type="Proteomes" id="UP000193487">
    <property type="component" value="Unassembled WGS sequence"/>
</dbReference>
<dbReference type="OrthoDB" id="4865138at2"/>
<evidence type="ECO:0000313" key="2">
    <source>
        <dbReference type="Proteomes" id="UP000193487"/>
    </source>
</evidence>
<protein>
    <recommendedName>
        <fullName evidence="3">Toxin</fullName>
    </recommendedName>
</protein>
<name>A0A1X1XG73_9MYCO</name>
<dbReference type="EMBL" id="LQPE01000164">
    <property type="protein sequence ID" value="ORV97907.1"/>
    <property type="molecule type" value="Genomic_DNA"/>
</dbReference>
<evidence type="ECO:0008006" key="3">
    <source>
        <dbReference type="Google" id="ProtNLM"/>
    </source>
</evidence>
<evidence type="ECO:0000313" key="1">
    <source>
        <dbReference type="EMBL" id="ORV97907.1"/>
    </source>
</evidence>
<gene>
    <name evidence="1" type="ORF">AWC14_14530</name>
</gene>